<feature type="domain" description="HTH tetR-type" evidence="5">
    <location>
        <begin position="9"/>
        <end position="69"/>
    </location>
</feature>
<evidence type="ECO:0000256" key="3">
    <source>
        <dbReference type="ARBA" id="ARBA00023163"/>
    </source>
</evidence>
<proteinExistence type="predicted"/>
<evidence type="ECO:0000256" key="4">
    <source>
        <dbReference type="PROSITE-ProRule" id="PRU00335"/>
    </source>
</evidence>
<evidence type="ECO:0000313" key="6">
    <source>
        <dbReference type="EMBL" id="OHU06568.1"/>
    </source>
</evidence>
<dbReference type="SUPFAM" id="SSF46689">
    <property type="entry name" value="Homeodomain-like"/>
    <property type="match status" value="1"/>
</dbReference>
<reference evidence="7 9" key="2">
    <citation type="submission" date="2016-12" db="EMBL/GenBank/DDBJ databases">
        <title>The new phylogeny of genus Mycobacterium.</title>
        <authorList>
            <person name="Tortoli E."/>
            <person name="Trovato A."/>
            <person name="Cirillo D.M."/>
        </authorList>
    </citation>
    <scope>NUCLEOTIDE SEQUENCE [LARGE SCALE GENOMIC DNA]</scope>
    <source>
        <strain evidence="7 9">CCUG 66554</strain>
    </source>
</reference>
<organism evidence="7 9">
    <name type="scientific">Mycobacteroides saopaulense</name>
    <dbReference type="NCBI Taxonomy" id="1578165"/>
    <lineage>
        <taxon>Bacteria</taxon>
        <taxon>Bacillati</taxon>
        <taxon>Actinomycetota</taxon>
        <taxon>Actinomycetes</taxon>
        <taxon>Mycobacteriales</taxon>
        <taxon>Mycobacteriaceae</taxon>
        <taxon>Mycobacteroides</taxon>
    </lineage>
</organism>
<evidence type="ECO:0000313" key="7">
    <source>
        <dbReference type="EMBL" id="ORB60995.1"/>
    </source>
</evidence>
<dbReference type="Proteomes" id="UP000192434">
    <property type="component" value="Unassembled WGS sequence"/>
</dbReference>
<keyword evidence="3" id="KW-0804">Transcription</keyword>
<dbReference type="AlphaFoldDB" id="A0A1S1JR54"/>
<dbReference type="GO" id="GO:0000976">
    <property type="term" value="F:transcription cis-regulatory region binding"/>
    <property type="evidence" value="ECO:0007669"/>
    <property type="project" value="TreeGrafter"/>
</dbReference>
<dbReference type="STRING" id="1578165.BKG68_06890"/>
<dbReference type="Pfam" id="PF00440">
    <property type="entry name" value="TetR_N"/>
    <property type="match status" value="1"/>
</dbReference>
<reference evidence="6 8" key="1">
    <citation type="submission" date="2016-10" db="EMBL/GenBank/DDBJ databases">
        <title>Evaluation of Human, Animal and Environmental Mycobacterium chelonae Isolates by Core Genome Phylogenomic Analysis, Targeted Gene Comparison, and Anti-microbial Susceptibility Patterns: A Tale of Mistaken Identities.</title>
        <authorList>
            <person name="Fogelson S.B."/>
            <person name="Camus A.C."/>
            <person name="Lorenz W."/>
            <person name="Vasireddy R."/>
            <person name="Vasireddy S."/>
            <person name="Smith T."/>
            <person name="Brown-Elliott B.A."/>
            <person name="Wallace R.J.Jr."/>
            <person name="Hasan N.A."/>
            <person name="Reischl U."/>
            <person name="Sanchez S."/>
        </authorList>
    </citation>
    <scope>NUCLEOTIDE SEQUENCE [LARGE SCALE GENOMIC DNA]</scope>
    <source>
        <strain evidence="6 8">8528</strain>
    </source>
</reference>
<evidence type="ECO:0000256" key="2">
    <source>
        <dbReference type="ARBA" id="ARBA00023125"/>
    </source>
</evidence>
<evidence type="ECO:0000259" key="5">
    <source>
        <dbReference type="PROSITE" id="PS50977"/>
    </source>
</evidence>
<dbReference type="OrthoDB" id="3186364at2"/>
<dbReference type="RefSeq" id="WP_070910711.1">
    <property type="nucleotide sequence ID" value="NZ_CP010271.1"/>
</dbReference>
<dbReference type="PROSITE" id="PS50977">
    <property type="entry name" value="HTH_TETR_2"/>
    <property type="match status" value="1"/>
</dbReference>
<keyword evidence="8" id="KW-1185">Reference proteome</keyword>
<accession>A0A1S1JR54</accession>
<dbReference type="PANTHER" id="PTHR30055:SF234">
    <property type="entry name" value="HTH-TYPE TRANSCRIPTIONAL REGULATOR BETI"/>
    <property type="match status" value="1"/>
</dbReference>
<dbReference type="InterPro" id="IPR001647">
    <property type="entry name" value="HTH_TetR"/>
</dbReference>
<name>A0A1S1JR54_9MYCO</name>
<dbReference type="Proteomes" id="UP000179621">
    <property type="component" value="Unassembled WGS sequence"/>
</dbReference>
<evidence type="ECO:0000256" key="1">
    <source>
        <dbReference type="ARBA" id="ARBA00023015"/>
    </source>
</evidence>
<dbReference type="PRINTS" id="PR00455">
    <property type="entry name" value="HTHTETR"/>
</dbReference>
<gene>
    <name evidence="6" type="ORF">BKG73_21035</name>
    <name evidence="7" type="ORF">BST43_00755</name>
</gene>
<keyword evidence="1" id="KW-0805">Transcription regulation</keyword>
<dbReference type="KEGG" id="msao:MYCSP_11890"/>
<dbReference type="PANTHER" id="PTHR30055">
    <property type="entry name" value="HTH-TYPE TRANSCRIPTIONAL REGULATOR RUTR"/>
    <property type="match status" value="1"/>
</dbReference>
<evidence type="ECO:0000313" key="9">
    <source>
        <dbReference type="Proteomes" id="UP000192434"/>
    </source>
</evidence>
<keyword evidence="2 4" id="KW-0238">DNA-binding</keyword>
<dbReference type="InterPro" id="IPR009057">
    <property type="entry name" value="Homeodomain-like_sf"/>
</dbReference>
<dbReference type="InterPro" id="IPR050109">
    <property type="entry name" value="HTH-type_TetR-like_transc_reg"/>
</dbReference>
<dbReference type="EMBL" id="MLIH01000035">
    <property type="protein sequence ID" value="OHU06568.1"/>
    <property type="molecule type" value="Genomic_DNA"/>
</dbReference>
<feature type="DNA-binding region" description="H-T-H motif" evidence="4">
    <location>
        <begin position="32"/>
        <end position="51"/>
    </location>
</feature>
<dbReference type="GO" id="GO:0003700">
    <property type="term" value="F:DNA-binding transcription factor activity"/>
    <property type="evidence" value="ECO:0007669"/>
    <property type="project" value="TreeGrafter"/>
</dbReference>
<comment type="caution">
    <text evidence="7">The sequence shown here is derived from an EMBL/GenBank/DDBJ whole genome shotgun (WGS) entry which is preliminary data.</text>
</comment>
<evidence type="ECO:0000313" key="8">
    <source>
        <dbReference type="Proteomes" id="UP000179621"/>
    </source>
</evidence>
<dbReference type="EMBL" id="MVII01000001">
    <property type="protein sequence ID" value="ORB60995.1"/>
    <property type="molecule type" value="Genomic_DNA"/>
</dbReference>
<dbReference type="Gene3D" id="1.10.357.10">
    <property type="entry name" value="Tetracycline Repressor, domain 2"/>
    <property type="match status" value="1"/>
</dbReference>
<sequence length="179" mass="19754">MVSEALPATSTRERIQAVARDLFAENGLRNTSLQDIAARLQITKPALYYHFSSRDDLVRSIVRPMVDDLEEFLAAAGGSADTRQLLEDYFDVLWAHRVVLGIIVRDLATMGQLELGEWMIDWRRQLIGLLAGSKPSAAQMIRATVALGGLSDCTIEYADRAHRQVKKTAVEAAIAALNS</sequence>
<protein>
    <submittedName>
        <fullName evidence="7">TetR family transcriptional regulator</fullName>
    </submittedName>
</protein>